<dbReference type="AlphaFoldDB" id="A0A1G2BHK8"/>
<feature type="transmembrane region" description="Helical" evidence="1">
    <location>
        <begin position="6"/>
        <end position="22"/>
    </location>
</feature>
<keyword evidence="1" id="KW-0472">Membrane</keyword>
<feature type="transmembrane region" description="Helical" evidence="1">
    <location>
        <begin position="155"/>
        <end position="174"/>
    </location>
</feature>
<feature type="transmembrane region" description="Helical" evidence="1">
    <location>
        <begin position="132"/>
        <end position="149"/>
    </location>
</feature>
<reference evidence="2 3" key="1">
    <citation type="journal article" date="2016" name="Nat. Commun.">
        <title>Thousands of microbial genomes shed light on interconnected biogeochemical processes in an aquifer system.</title>
        <authorList>
            <person name="Anantharaman K."/>
            <person name="Brown C.T."/>
            <person name="Hug L.A."/>
            <person name="Sharon I."/>
            <person name="Castelle C.J."/>
            <person name="Probst A.J."/>
            <person name="Thomas B.C."/>
            <person name="Singh A."/>
            <person name="Wilkins M.J."/>
            <person name="Karaoz U."/>
            <person name="Brodie E.L."/>
            <person name="Williams K.H."/>
            <person name="Hubbard S.S."/>
            <person name="Banfield J.F."/>
        </authorList>
    </citation>
    <scope>NUCLEOTIDE SEQUENCE [LARGE SCALE GENOMIC DNA]</scope>
</reference>
<dbReference type="Pfam" id="PF14023">
    <property type="entry name" value="Bestrophin-like"/>
    <property type="match status" value="1"/>
</dbReference>
<protein>
    <submittedName>
        <fullName evidence="2">Uncharacterized protein</fullName>
    </submittedName>
</protein>
<accession>A0A1G2BHK8</accession>
<evidence type="ECO:0000313" key="2">
    <source>
        <dbReference type="EMBL" id="OGY88009.1"/>
    </source>
</evidence>
<keyword evidence="1" id="KW-1133">Transmembrane helix</keyword>
<sequence>MLTVSTFLFAILAGFYISRLNSRYSEIRELISNEDAYFFTLFKTAKVYGEKFTNKIIDVIDKYYIVSFENKLDNYYKSTAPYLENIYAVLYEIKEKSDESTYAGMLSILLSIETVRNKNSVIAKEKITKSQWLVLIGLTIIILLCLFYVNTNQIFFQALVIIISAVLILILLTIRDLQNLRLGGKIIPVLESGQEVLESMGKLRYYNQQLIKSGVMEIPGNVKKYRLGIHNPGENIKIKIVTK</sequence>
<keyword evidence="1" id="KW-0812">Transmembrane</keyword>
<proteinExistence type="predicted"/>
<dbReference type="EMBL" id="MHKI01000005">
    <property type="protein sequence ID" value="OGY88009.1"/>
    <property type="molecule type" value="Genomic_DNA"/>
</dbReference>
<evidence type="ECO:0000256" key="1">
    <source>
        <dbReference type="SAM" id="Phobius"/>
    </source>
</evidence>
<evidence type="ECO:0000313" key="3">
    <source>
        <dbReference type="Proteomes" id="UP000176420"/>
    </source>
</evidence>
<dbReference type="InterPro" id="IPR025333">
    <property type="entry name" value="DUF4239"/>
</dbReference>
<dbReference type="Proteomes" id="UP000176420">
    <property type="component" value="Unassembled WGS sequence"/>
</dbReference>
<name>A0A1G2BHK8_9BACT</name>
<organism evidence="2 3">
    <name type="scientific">Candidatus Kerfeldbacteria bacterium RIFOXYB2_FULL_38_14</name>
    <dbReference type="NCBI Taxonomy" id="1798547"/>
    <lineage>
        <taxon>Bacteria</taxon>
        <taxon>Candidatus Kerfeldiibacteriota</taxon>
    </lineage>
</organism>
<gene>
    <name evidence="2" type="ORF">A2319_02185</name>
</gene>
<comment type="caution">
    <text evidence="2">The sequence shown here is derived from an EMBL/GenBank/DDBJ whole genome shotgun (WGS) entry which is preliminary data.</text>
</comment>